<dbReference type="PROSITE" id="PS00597">
    <property type="entry name" value="PLANT_LTP"/>
    <property type="match status" value="1"/>
</dbReference>
<proteinExistence type="inferred from homology"/>
<dbReference type="EMBL" id="JBAMMX010000007">
    <property type="protein sequence ID" value="KAK6936519.1"/>
    <property type="molecule type" value="Genomic_DNA"/>
</dbReference>
<accession>A0AAN8VMJ6</accession>
<dbReference type="InterPro" id="IPR000528">
    <property type="entry name" value="Plant_nsLTP"/>
</dbReference>
<protein>
    <recommendedName>
        <fullName evidence="2">Non-specific lipid-transfer protein</fullName>
    </recommendedName>
</protein>
<keyword evidence="2" id="KW-0813">Transport</keyword>
<comment type="caution">
    <text evidence="5">The sequence shown here is derived from an EMBL/GenBank/DDBJ whole genome shotgun (WGS) entry which is preliminary data.</text>
</comment>
<comment type="function">
    <text evidence="2">Plant non-specific lipid-transfer proteins transfer phospholipids as well as galactolipids across membranes. May play a role in wax or cutin deposition in the cell walls of expanding epidermal cells and certain secretory tissues.</text>
</comment>
<gene>
    <name evidence="5" type="ORF">RJ641_033549</name>
</gene>
<dbReference type="Gene3D" id="1.10.110.10">
    <property type="entry name" value="Plant lipid-transfer and hydrophobic proteins"/>
    <property type="match status" value="1"/>
</dbReference>
<dbReference type="SUPFAM" id="SSF47699">
    <property type="entry name" value="Bifunctional inhibitor/lipid-transfer protein/seed storage 2S albumin"/>
    <property type="match status" value="1"/>
</dbReference>
<dbReference type="CDD" id="cd01960">
    <property type="entry name" value="nsLTP1"/>
    <property type="match status" value="1"/>
</dbReference>
<feature type="signal peptide" evidence="3">
    <location>
        <begin position="1"/>
        <end position="31"/>
    </location>
</feature>
<dbReference type="PRINTS" id="PR00382">
    <property type="entry name" value="LIPIDTRNSFER"/>
</dbReference>
<evidence type="ECO:0000313" key="6">
    <source>
        <dbReference type="Proteomes" id="UP001370490"/>
    </source>
</evidence>
<dbReference type="GO" id="GO:0006869">
    <property type="term" value="P:lipid transport"/>
    <property type="evidence" value="ECO:0007669"/>
    <property type="project" value="InterPro"/>
</dbReference>
<dbReference type="InterPro" id="IPR016140">
    <property type="entry name" value="Bifunc_inhib/LTP/seed_store"/>
</dbReference>
<evidence type="ECO:0000256" key="2">
    <source>
        <dbReference type="RuleBase" id="RU000628"/>
    </source>
</evidence>
<evidence type="ECO:0000313" key="5">
    <source>
        <dbReference type="EMBL" id="KAK6936519.1"/>
    </source>
</evidence>
<dbReference type="InterPro" id="IPR036312">
    <property type="entry name" value="Bifun_inhib/LTP/seed_sf"/>
</dbReference>
<evidence type="ECO:0000256" key="1">
    <source>
        <dbReference type="ARBA" id="ARBA00009748"/>
    </source>
</evidence>
<organism evidence="5 6">
    <name type="scientific">Dillenia turbinata</name>
    <dbReference type="NCBI Taxonomy" id="194707"/>
    <lineage>
        <taxon>Eukaryota</taxon>
        <taxon>Viridiplantae</taxon>
        <taxon>Streptophyta</taxon>
        <taxon>Embryophyta</taxon>
        <taxon>Tracheophyta</taxon>
        <taxon>Spermatophyta</taxon>
        <taxon>Magnoliopsida</taxon>
        <taxon>eudicotyledons</taxon>
        <taxon>Gunneridae</taxon>
        <taxon>Pentapetalae</taxon>
        <taxon>Dilleniales</taxon>
        <taxon>Dilleniaceae</taxon>
        <taxon>Dillenia</taxon>
    </lineage>
</organism>
<reference evidence="5 6" key="1">
    <citation type="submission" date="2023-12" db="EMBL/GenBank/DDBJ databases">
        <title>A high-quality genome assembly for Dillenia turbinata (Dilleniales).</title>
        <authorList>
            <person name="Chanderbali A."/>
        </authorList>
    </citation>
    <scope>NUCLEOTIDE SEQUENCE [LARGE SCALE GENOMIC DNA]</scope>
    <source>
        <strain evidence="5">LSX21</strain>
        <tissue evidence="5">Leaf</tissue>
    </source>
</reference>
<dbReference type="PROSITE" id="PS51257">
    <property type="entry name" value="PROKAR_LIPOPROTEIN"/>
    <property type="match status" value="1"/>
</dbReference>
<keyword evidence="6" id="KW-1185">Reference proteome</keyword>
<evidence type="ECO:0000256" key="3">
    <source>
        <dbReference type="SAM" id="SignalP"/>
    </source>
</evidence>
<dbReference type="SMART" id="SM00499">
    <property type="entry name" value="AAI"/>
    <property type="match status" value="1"/>
</dbReference>
<dbReference type="AlphaFoldDB" id="A0AAN8VMJ6"/>
<sequence>MRKSSCDQASHLILVLTLFLLLSCAPTSSDAALACSDVIKYVKPCVNYLVKGSGLPPADCCSGASNLATAVANSADKKTACDCLKSAAKKMNPQEALAKALPSNCGITLPFTISADIDCTKIG</sequence>
<dbReference type="Pfam" id="PF00234">
    <property type="entry name" value="Tryp_alpha_amyl"/>
    <property type="match status" value="1"/>
</dbReference>
<feature type="chain" id="PRO_5042895115" description="Non-specific lipid-transfer protein" evidence="3">
    <location>
        <begin position="32"/>
        <end position="123"/>
    </location>
</feature>
<keyword evidence="3" id="KW-0732">Signal</keyword>
<feature type="domain" description="Bifunctional inhibitor/plant lipid transfer protein/seed storage helical" evidence="4">
    <location>
        <begin position="35"/>
        <end position="119"/>
    </location>
</feature>
<keyword evidence="2" id="KW-0446">Lipid-binding</keyword>
<name>A0AAN8VMJ6_9MAGN</name>
<dbReference type="PANTHER" id="PTHR33076">
    <property type="entry name" value="NON-SPECIFIC LIPID-TRANSFER PROTEIN 2-RELATED"/>
    <property type="match status" value="1"/>
</dbReference>
<comment type="similarity">
    <text evidence="1 2">Belongs to the plant LTP family.</text>
</comment>
<dbReference type="GO" id="GO:0008289">
    <property type="term" value="F:lipid binding"/>
    <property type="evidence" value="ECO:0007669"/>
    <property type="project" value="UniProtKB-KW"/>
</dbReference>
<dbReference type="Proteomes" id="UP001370490">
    <property type="component" value="Unassembled WGS sequence"/>
</dbReference>
<evidence type="ECO:0000259" key="4">
    <source>
        <dbReference type="SMART" id="SM00499"/>
    </source>
</evidence>